<dbReference type="GO" id="GO:0005576">
    <property type="term" value="C:extracellular region"/>
    <property type="evidence" value="ECO:0007669"/>
    <property type="project" value="UniProtKB-SubCell"/>
</dbReference>
<dbReference type="SUPFAM" id="SSF51556">
    <property type="entry name" value="Metallo-dependent hydrolases"/>
    <property type="match status" value="1"/>
</dbReference>
<evidence type="ECO:0000256" key="6">
    <source>
        <dbReference type="ARBA" id="ARBA00022723"/>
    </source>
</evidence>
<dbReference type="InterPro" id="IPR032466">
    <property type="entry name" value="Metal_Hydrolase"/>
</dbReference>
<keyword evidence="8 11" id="KW-0378">Hydrolase</keyword>
<evidence type="ECO:0000313" key="11">
    <source>
        <dbReference type="EMBL" id="RPA85464.1"/>
    </source>
</evidence>
<organism evidence="11 12">
    <name type="scientific">Ascobolus immersus RN42</name>
    <dbReference type="NCBI Taxonomy" id="1160509"/>
    <lineage>
        <taxon>Eukaryota</taxon>
        <taxon>Fungi</taxon>
        <taxon>Dikarya</taxon>
        <taxon>Ascomycota</taxon>
        <taxon>Pezizomycotina</taxon>
        <taxon>Pezizomycetes</taxon>
        <taxon>Pezizales</taxon>
        <taxon>Ascobolaceae</taxon>
        <taxon>Ascobolus</taxon>
    </lineage>
</organism>
<evidence type="ECO:0000256" key="7">
    <source>
        <dbReference type="ARBA" id="ARBA00022729"/>
    </source>
</evidence>
<comment type="catalytic activity">
    <reaction evidence="9">
        <text>adenosine + H2O + H(+) = inosine + NH4(+)</text>
        <dbReference type="Rhea" id="RHEA:24408"/>
        <dbReference type="ChEBI" id="CHEBI:15377"/>
        <dbReference type="ChEBI" id="CHEBI:15378"/>
        <dbReference type="ChEBI" id="CHEBI:16335"/>
        <dbReference type="ChEBI" id="CHEBI:17596"/>
        <dbReference type="ChEBI" id="CHEBI:28938"/>
        <dbReference type="EC" id="3.5.4.4"/>
    </reaction>
</comment>
<dbReference type="InterPro" id="IPR001365">
    <property type="entry name" value="A_deaminase_dom"/>
</dbReference>
<evidence type="ECO:0000256" key="3">
    <source>
        <dbReference type="ARBA" id="ARBA00006083"/>
    </source>
</evidence>
<keyword evidence="6" id="KW-0479">Metal-binding</keyword>
<dbReference type="InterPro" id="IPR006330">
    <property type="entry name" value="Ado/ade_deaminase"/>
</dbReference>
<dbReference type="AlphaFoldDB" id="A0A3N4IV38"/>
<accession>A0A3N4IV38</accession>
<dbReference type="GO" id="GO:0004000">
    <property type="term" value="F:adenosine deaminase activity"/>
    <property type="evidence" value="ECO:0007669"/>
    <property type="project" value="TreeGrafter"/>
</dbReference>
<evidence type="ECO:0000259" key="10">
    <source>
        <dbReference type="Pfam" id="PF00962"/>
    </source>
</evidence>
<reference evidence="11 12" key="1">
    <citation type="journal article" date="2018" name="Nat. Ecol. Evol.">
        <title>Pezizomycetes genomes reveal the molecular basis of ectomycorrhizal truffle lifestyle.</title>
        <authorList>
            <person name="Murat C."/>
            <person name="Payen T."/>
            <person name="Noel B."/>
            <person name="Kuo A."/>
            <person name="Morin E."/>
            <person name="Chen J."/>
            <person name="Kohler A."/>
            <person name="Krizsan K."/>
            <person name="Balestrini R."/>
            <person name="Da Silva C."/>
            <person name="Montanini B."/>
            <person name="Hainaut M."/>
            <person name="Levati E."/>
            <person name="Barry K.W."/>
            <person name="Belfiori B."/>
            <person name="Cichocki N."/>
            <person name="Clum A."/>
            <person name="Dockter R.B."/>
            <person name="Fauchery L."/>
            <person name="Guy J."/>
            <person name="Iotti M."/>
            <person name="Le Tacon F."/>
            <person name="Lindquist E.A."/>
            <person name="Lipzen A."/>
            <person name="Malagnac F."/>
            <person name="Mello A."/>
            <person name="Molinier V."/>
            <person name="Miyauchi S."/>
            <person name="Poulain J."/>
            <person name="Riccioni C."/>
            <person name="Rubini A."/>
            <person name="Sitrit Y."/>
            <person name="Splivallo R."/>
            <person name="Traeger S."/>
            <person name="Wang M."/>
            <person name="Zifcakova L."/>
            <person name="Wipf D."/>
            <person name="Zambonelli A."/>
            <person name="Paolocci F."/>
            <person name="Nowrousian M."/>
            <person name="Ottonello S."/>
            <person name="Baldrian P."/>
            <person name="Spatafora J.W."/>
            <person name="Henrissat B."/>
            <person name="Nagy L.G."/>
            <person name="Aury J.M."/>
            <person name="Wincker P."/>
            <person name="Grigoriev I.V."/>
            <person name="Bonfante P."/>
            <person name="Martin F.M."/>
        </authorList>
    </citation>
    <scope>NUCLEOTIDE SEQUENCE [LARGE SCALE GENOMIC DNA]</scope>
    <source>
        <strain evidence="11 12">RN42</strain>
    </source>
</reference>
<dbReference type="EC" id="3.5.4.4" evidence="4"/>
<dbReference type="FunFam" id="3.20.20.140:FF:000017">
    <property type="entry name" value="Adenosine deaminase 2"/>
    <property type="match status" value="1"/>
</dbReference>
<dbReference type="PANTHER" id="PTHR11409">
    <property type="entry name" value="ADENOSINE DEAMINASE"/>
    <property type="match status" value="1"/>
</dbReference>
<comment type="cofactor">
    <cofactor evidence="1">
        <name>Zn(2+)</name>
        <dbReference type="ChEBI" id="CHEBI:29105"/>
    </cofactor>
</comment>
<name>A0A3N4IV38_ASCIM</name>
<evidence type="ECO:0000256" key="2">
    <source>
        <dbReference type="ARBA" id="ARBA00004613"/>
    </source>
</evidence>
<keyword evidence="5" id="KW-0964">Secreted</keyword>
<keyword evidence="7" id="KW-0732">Signal</keyword>
<gene>
    <name evidence="11" type="ORF">BJ508DRAFT_317243</name>
</gene>
<dbReference type="OrthoDB" id="7202371at2759"/>
<evidence type="ECO:0000256" key="4">
    <source>
        <dbReference type="ARBA" id="ARBA00012784"/>
    </source>
</evidence>
<keyword evidence="12" id="KW-1185">Reference proteome</keyword>
<sequence length="553" mass="62833">MISRINGHSEEHQKLEAAYLEDRKQLIEKERKLRYDYSFKQSLSPVAKRACNIVVKLRSHESETVWGSNGTGADDEFPGMMFTLAKPKIKTTKLWEIVRKMPKGALLHSHLEAMVNIKWFWGVVLDTPGMYMFSDIPLDSQTAFENAKIQFKYSPEPVTGTPSDIFSSSYEASNLVSAKEAAKAFPGGVFTSSSPAGVDGYLAWLESKTTITPEESLKHHEGIGKIWAKFQSIFMVLNGAIWYEPIFRKFVRHLFEKLYEDGIFWVDLRVAFHMQFQEEGTGRILPKTEVLRVFGEILNQYKAENPEFWGSRIIWTSLRILDHELIKENMKECIEAKESFPEIVAGFDLVGQEDLGHSLHELIPELLWFKQECSKRNLEIPFYFHAGETVDEGSAADDNAFDAILLGTKRIGHGYSLCRHPHLMELVKEKQICIETCPISNEVLRLTASILSHPLPELVAHGVPTTINNDDPGILGQEDSGSLSHDYWQALQAFGNFGLGGIGSLARTSVKFATYDDHMDLESKVRLDKLALWDSKWEEFCAWVVEAFGEWEK</sequence>
<evidence type="ECO:0000256" key="9">
    <source>
        <dbReference type="ARBA" id="ARBA00047764"/>
    </source>
</evidence>
<dbReference type="Proteomes" id="UP000275078">
    <property type="component" value="Unassembled WGS sequence"/>
</dbReference>
<dbReference type="GO" id="GO:0046103">
    <property type="term" value="P:inosine biosynthetic process"/>
    <property type="evidence" value="ECO:0007669"/>
    <property type="project" value="TreeGrafter"/>
</dbReference>
<protein>
    <recommendedName>
        <fullName evidence="4">adenosine deaminase</fullName>
        <ecNumber evidence="4">3.5.4.4</ecNumber>
    </recommendedName>
</protein>
<dbReference type="GO" id="GO:0006154">
    <property type="term" value="P:adenosine catabolic process"/>
    <property type="evidence" value="ECO:0007669"/>
    <property type="project" value="TreeGrafter"/>
</dbReference>
<evidence type="ECO:0000256" key="5">
    <source>
        <dbReference type="ARBA" id="ARBA00022525"/>
    </source>
</evidence>
<evidence type="ECO:0000313" key="12">
    <source>
        <dbReference type="Proteomes" id="UP000275078"/>
    </source>
</evidence>
<dbReference type="PANTHER" id="PTHR11409:SF39">
    <property type="entry name" value="ADENOSINE DEAMINASE 2"/>
    <property type="match status" value="1"/>
</dbReference>
<evidence type="ECO:0000256" key="8">
    <source>
        <dbReference type="ARBA" id="ARBA00022801"/>
    </source>
</evidence>
<dbReference type="Pfam" id="PF00962">
    <property type="entry name" value="A_deaminase"/>
    <property type="match status" value="1"/>
</dbReference>
<comment type="similarity">
    <text evidence="3">Belongs to the metallo-dependent hydrolases superfamily. Adenosine and AMP deaminases family. ADGF subfamily.</text>
</comment>
<comment type="subcellular location">
    <subcellularLocation>
        <location evidence="2">Secreted</location>
    </subcellularLocation>
</comment>
<dbReference type="Gene3D" id="3.20.20.140">
    <property type="entry name" value="Metal-dependent hydrolases"/>
    <property type="match status" value="1"/>
</dbReference>
<feature type="domain" description="Adenosine deaminase" evidence="10">
    <location>
        <begin position="227"/>
        <end position="518"/>
    </location>
</feature>
<dbReference type="GO" id="GO:0046872">
    <property type="term" value="F:metal ion binding"/>
    <property type="evidence" value="ECO:0007669"/>
    <property type="project" value="UniProtKB-KW"/>
</dbReference>
<dbReference type="EMBL" id="ML119653">
    <property type="protein sequence ID" value="RPA85464.1"/>
    <property type="molecule type" value="Genomic_DNA"/>
</dbReference>
<evidence type="ECO:0000256" key="1">
    <source>
        <dbReference type="ARBA" id="ARBA00001947"/>
    </source>
</evidence>
<dbReference type="STRING" id="1160509.A0A3N4IV38"/>
<proteinExistence type="inferred from homology"/>